<dbReference type="Pfam" id="PF00480">
    <property type="entry name" value="ROK"/>
    <property type="match status" value="1"/>
</dbReference>
<dbReference type="InterPro" id="IPR000600">
    <property type="entry name" value="ROK"/>
</dbReference>
<dbReference type="PANTHER" id="PTHR18964:SF149">
    <property type="entry name" value="BIFUNCTIONAL UDP-N-ACETYLGLUCOSAMINE 2-EPIMERASE_N-ACETYLMANNOSAMINE KINASE"/>
    <property type="match status" value="1"/>
</dbReference>
<sequence length="408" mass="44779">MLIISRKTDVKQINKLGILKLIRNLEETTQPEISKELGLSRPTVSSLVDELIGEGFIKVSGIGTSTDQGGKRPKLIAFNSKGGAIISLHLGFRFIEAALIDLSANTLWKINKPTTKKESKSSILAKIYEMVEELNEKANTLEILVRGIGVGCPGLVETQTGKIITATNFENLHDFSLGESLFEKFQTPVWVDNECRNLVLAEKMFGDGKDIQTFVSLETDVGIGAGIIINQQIVRGIDNSFGEIGHTTIQMDGPACQCGNEGCWEVFASSNALQVKVAKNLSRTLKLKEMVESPDDLSIQLIAEAIEQGDTVVEQMAIYDLGKYLGVGIANLANTLNPELVIIHGEMSLLGDRLIEQIERHVRLRALPVPKQRMRVKFSQLGEMANLIGSGALVLKELFDNPDYLFTN</sequence>
<gene>
    <name evidence="4" type="ORF">J2Z37_001314</name>
</gene>
<proteinExistence type="inferred from homology"/>
<dbReference type="Pfam" id="PF13412">
    <property type="entry name" value="HTH_24"/>
    <property type="match status" value="1"/>
</dbReference>
<keyword evidence="3" id="KW-0859">Xylose metabolism</keyword>
<comment type="similarity">
    <text evidence="2">Belongs to the ROK (NagC/XylR) family.</text>
</comment>
<reference evidence="4 5" key="1">
    <citation type="submission" date="2021-03" db="EMBL/GenBank/DDBJ databases">
        <title>Genomic Encyclopedia of Type Strains, Phase IV (KMG-IV): sequencing the most valuable type-strain genomes for metagenomic binning, comparative biology and taxonomic classification.</title>
        <authorList>
            <person name="Goeker M."/>
        </authorList>
    </citation>
    <scope>NUCLEOTIDE SEQUENCE [LARGE SCALE GENOMIC DNA]</scope>
    <source>
        <strain evidence="4 5">DSM 24738</strain>
    </source>
</reference>
<name>A0ABS4GMI2_9BACL</name>
<dbReference type="EMBL" id="JAGGKT010000002">
    <property type="protein sequence ID" value="MBP1931317.1"/>
    <property type="molecule type" value="Genomic_DNA"/>
</dbReference>
<dbReference type="RefSeq" id="WP_209809386.1">
    <property type="nucleotide sequence ID" value="NZ_JAGGKT010000002.1"/>
</dbReference>
<evidence type="ECO:0000256" key="2">
    <source>
        <dbReference type="ARBA" id="ARBA00006479"/>
    </source>
</evidence>
<evidence type="ECO:0000313" key="4">
    <source>
        <dbReference type="EMBL" id="MBP1931317.1"/>
    </source>
</evidence>
<organism evidence="4 5">
    <name type="scientific">Ammoniphilus resinae</name>
    <dbReference type="NCBI Taxonomy" id="861532"/>
    <lineage>
        <taxon>Bacteria</taxon>
        <taxon>Bacillati</taxon>
        <taxon>Bacillota</taxon>
        <taxon>Bacilli</taxon>
        <taxon>Bacillales</taxon>
        <taxon>Paenibacillaceae</taxon>
        <taxon>Aneurinibacillus group</taxon>
        <taxon>Ammoniphilus</taxon>
    </lineage>
</organism>
<dbReference type="InterPro" id="IPR036390">
    <property type="entry name" value="WH_DNA-bd_sf"/>
</dbReference>
<evidence type="ECO:0000313" key="5">
    <source>
        <dbReference type="Proteomes" id="UP001519343"/>
    </source>
</evidence>
<keyword evidence="5" id="KW-1185">Reference proteome</keyword>
<dbReference type="GO" id="GO:0016301">
    <property type="term" value="F:kinase activity"/>
    <property type="evidence" value="ECO:0007669"/>
    <property type="project" value="UniProtKB-KW"/>
</dbReference>
<dbReference type="InterPro" id="IPR036388">
    <property type="entry name" value="WH-like_DNA-bd_sf"/>
</dbReference>
<comment type="function">
    <text evidence="1">Transcriptional repressor of xylose-utilizing enzymes.</text>
</comment>
<dbReference type="SUPFAM" id="SSF46785">
    <property type="entry name" value="Winged helix' DNA-binding domain"/>
    <property type="match status" value="1"/>
</dbReference>
<dbReference type="InterPro" id="IPR043129">
    <property type="entry name" value="ATPase_NBD"/>
</dbReference>
<keyword evidence="3" id="KW-0119">Carbohydrate metabolism</keyword>
<keyword evidence="4" id="KW-0418">Kinase</keyword>
<evidence type="ECO:0000256" key="1">
    <source>
        <dbReference type="ARBA" id="ARBA00002486"/>
    </source>
</evidence>
<dbReference type="Gene3D" id="3.30.420.40">
    <property type="match status" value="2"/>
</dbReference>
<dbReference type="Gene3D" id="1.10.10.10">
    <property type="entry name" value="Winged helix-like DNA-binding domain superfamily/Winged helix DNA-binding domain"/>
    <property type="match status" value="1"/>
</dbReference>
<dbReference type="SUPFAM" id="SSF53067">
    <property type="entry name" value="Actin-like ATPase domain"/>
    <property type="match status" value="1"/>
</dbReference>
<comment type="caution">
    <text evidence="4">The sequence shown here is derived from an EMBL/GenBank/DDBJ whole genome shotgun (WGS) entry which is preliminary data.</text>
</comment>
<dbReference type="CDD" id="cd24076">
    <property type="entry name" value="ASKHA_ATPase_ROK_BsXylR-like"/>
    <property type="match status" value="1"/>
</dbReference>
<evidence type="ECO:0000256" key="3">
    <source>
        <dbReference type="ARBA" id="ARBA00022629"/>
    </source>
</evidence>
<dbReference type="Proteomes" id="UP001519343">
    <property type="component" value="Unassembled WGS sequence"/>
</dbReference>
<accession>A0ABS4GMI2</accession>
<dbReference type="PANTHER" id="PTHR18964">
    <property type="entry name" value="ROK (REPRESSOR, ORF, KINASE) FAMILY"/>
    <property type="match status" value="1"/>
</dbReference>
<protein>
    <submittedName>
        <fullName evidence="4">NBD/HSP70 family sugar kinase</fullName>
    </submittedName>
</protein>
<keyword evidence="4" id="KW-0808">Transferase</keyword>